<dbReference type="Gene3D" id="1.25.40.590">
    <property type="entry name" value="Type IV / VI secretion system, DotU"/>
    <property type="match status" value="1"/>
</dbReference>
<dbReference type="NCBIfam" id="TIGR03349">
    <property type="entry name" value="IV_VI_DotU"/>
    <property type="match status" value="1"/>
</dbReference>
<keyword evidence="2" id="KW-0812">Transmembrane</keyword>
<keyword evidence="2" id="KW-1133">Transmembrane helix</keyword>
<protein>
    <submittedName>
        <fullName evidence="4">Type IVB secretion system protein IcmH/DotU</fullName>
    </submittedName>
</protein>
<reference evidence="4" key="2">
    <citation type="submission" date="2022-09" db="EMBL/GenBank/DDBJ databases">
        <authorList>
            <person name="Cesa-Luna C."/>
            <person name="Girard L."/>
            <person name="Lood C."/>
            <person name="Hofte M."/>
            <person name="De Mot R."/>
        </authorList>
    </citation>
    <scope>NUCLEOTIDE SEQUENCE</scope>
    <source>
        <strain evidence="4">COR51</strain>
    </source>
</reference>
<keyword evidence="2" id="KW-0472">Membrane</keyword>
<reference evidence="4" key="1">
    <citation type="journal article" date="2022" name="Microbiol. Spectr.">
        <title>An Nuclear Magnetic Resonance Fingerprint Matching Approach for the Identification and Structural Re-Evaluation of Pseudomonas Lipopeptides.</title>
        <authorList>
            <person name="De Roo V."/>
            <person name="Verleysen Y."/>
            <person name="Kovacs B."/>
            <person name="De Vleeschouwer M."/>
            <person name="Muangkaew P."/>
            <person name="Girard L."/>
            <person name="Hofte M."/>
            <person name="De Mot R."/>
            <person name="Madder A."/>
            <person name="Geudens N."/>
            <person name="Martins J.C."/>
        </authorList>
    </citation>
    <scope>NUCLEOTIDE SEQUENCE</scope>
    <source>
        <strain evidence="4">COR51</strain>
    </source>
</reference>
<reference evidence="4" key="3">
    <citation type="journal article" date="2023" name="mSystems">
        <title>Charting the Lipopeptidome of Nonpathogenic Pseudomonas.</title>
        <authorList>
            <person name="Cesa-Luna C."/>
            <person name="Geudens N."/>
            <person name="Girard L."/>
            <person name="De Roo V."/>
            <person name="Maklad H.R."/>
            <person name="Martins J.C."/>
            <person name="Hofte M."/>
            <person name="De Mot R."/>
        </authorList>
    </citation>
    <scope>NUCLEOTIDE SEQUENCE</scope>
    <source>
        <strain evidence="4">COR51</strain>
    </source>
</reference>
<dbReference type="RefSeq" id="WP_262951362.1">
    <property type="nucleotide sequence ID" value="NZ_JAOSLA010000012.1"/>
</dbReference>
<evidence type="ECO:0000313" key="5">
    <source>
        <dbReference type="Proteomes" id="UP001139994"/>
    </source>
</evidence>
<dbReference type="EMBL" id="JAOSLA010000012">
    <property type="protein sequence ID" value="MCU7238518.1"/>
    <property type="molecule type" value="Genomic_DNA"/>
</dbReference>
<dbReference type="InterPro" id="IPR017732">
    <property type="entry name" value="T4/T6SS_DotU"/>
</dbReference>
<dbReference type="NCBIfam" id="NF038228">
    <property type="entry name" value="IcmH_DotU_IVB"/>
    <property type="match status" value="1"/>
</dbReference>
<evidence type="ECO:0000256" key="2">
    <source>
        <dbReference type="SAM" id="Phobius"/>
    </source>
</evidence>
<comment type="caution">
    <text evidence="4">The sequence shown here is derived from an EMBL/GenBank/DDBJ whole genome shotgun (WGS) entry which is preliminary data.</text>
</comment>
<proteinExistence type="predicted"/>
<dbReference type="Pfam" id="PF09850">
    <property type="entry name" value="DotU"/>
    <property type="match status" value="1"/>
</dbReference>
<keyword evidence="5" id="KW-1185">Reference proteome</keyword>
<evidence type="ECO:0000256" key="1">
    <source>
        <dbReference type="SAM" id="MobiDB-lite"/>
    </source>
</evidence>
<feature type="domain" description="Type IV / VI secretion system DotU" evidence="3">
    <location>
        <begin position="43"/>
        <end position="247"/>
    </location>
</feature>
<feature type="transmembrane region" description="Helical" evidence="2">
    <location>
        <begin position="228"/>
        <end position="246"/>
    </location>
</feature>
<evidence type="ECO:0000259" key="3">
    <source>
        <dbReference type="Pfam" id="PF09850"/>
    </source>
</evidence>
<accession>A0ABT2VAG9</accession>
<evidence type="ECO:0000313" key="4">
    <source>
        <dbReference type="EMBL" id="MCU7238518.1"/>
    </source>
</evidence>
<dbReference type="InterPro" id="IPR038522">
    <property type="entry name" value="T4/T6SS_DotU_sf"/>
</dbReference>
<organism evidence="4 5">
    <name type="scientific">Pseudomonas peradeniyensis</name>
    <dbReference type="NCBI Taxonomy" id="2745488"/>
    <lineage>
        <taxon>Bacteria</taxon>
        <taxon>Pseudomonadati</taxon>
        <taxon>Pseudomonadota</taxon>
        <taxon>Gammaproteobacteria</taxon>
        <taxon>Pseudomonadales</taxon>
        <taxon>Pseudomonadaceae</taxon>
        <taxon>Pseudomonas</taxon>
    </lineage>
</organism>
<dbReference type="PANTHER" id="PTHR38033:SF1">
    <property type="entry name" value="DOTU FAMILY TYPE IV_VI SECRETION SYSTEM PROTEIN"/>
    <property type="match status" value="1"/>
</dbReference>
<sequence length="267" mass="30414">MREVPGQAYDASHKDSRNAPPMNELFPQVDELGFDTRSNTNNPILDIASPLLGLVVRLEGTERYDHVEQLYAYVKNQIHTMVEQVRRLEHHDARDPVVFSYCLCCVVDEAVMATPWGIDSPWKAQSLLGAIHQETGGGERFFNVLERLLEAPEGRHDLFVFLFWCLALGYQGKYANQSRGDDELELWLKRLHEQIVAQRGVARPCEPLTDPLANVAPRHYRMKRQVPWWTPWVVVGVCCCAIYLYLASTLDGITRQVLASLEAMLPP</sequence>
<name>A0ABT2VAG9_9PSED</name>
<feature type="region of interest" description="Disordered" evidence="1">
    <location>
        <begin position="1"/>
        <end position="22"/>
    </location>
</feature>
<gene>
    <name evidence="4" type="primary">icmH</name>
    <name evidence="4" type="ORF">OC929_10670</name>
</gene>
<dbReference type="PANTHER" id="PTHR38033">
    <property type="entry name" value="MEMBRANE PROTEIN-RELATED"/>
    <property type="match status" value="1"/>
</dbReference>
<dbReference type="Proteomes" id="UP001139994">
    <property type="component" value="Unassembled WGS sequence"/>
</dbReference>